<dbReference type="Proteomes" id="UP000588491">
    <property type="component" value="Unassembled WGS sequence"/>
</dbReference>
<comment type="caution">
    <text evidence="2">The sequence shown here is derived from an EMBL/GenBank/DDBJ whole genome shotgun (WGS) entry which is preliminary data.</text>
</comment>
<dbReference type="Pfam" id="PF13738">
    <property type="entry name" value="Pyr_redox_3"/>
    <property type="match status" value="1"/>
</dbReference>
<accession>A0A7Y0K990</accession>
<keyword evidence="3" id="KW-1185">Reference proteome</keyword>
<gene>
    <name evidence="2" type="ORF">HHU08_13705</name>
</gene>
<dbReference type="GO" id="GO:0004497">
    <property type="term" value="F:monooxygenase activity"/>
    <property type="evidence" value="ECO:0007669"/>
    <property type="project" value="TreeGrafter"/>
</dbReference>
<dbReference type="PRINTS" id="PR00368">
    <property type="entry name" value="FADPNR"/>
</dbReference>
<dbReference type="PANTHER" id="PTHR43539">
    <property type="entry name" value="FLAVIN-BINDING MONOOXYGENASE-LIKE PROTEIN (AFU_ORTHOLOGUE AFUA_4G09220)"/>
    <property type="match status" value="1"/>
</dbReference>
<reference evidence="2 3" key="1">
    <citation type="submission" date="2020-04" db="EMBL/GenBank/DDBJ databases">
        <title>Bacillus sp. UniB3 isolated from commercial digestive syrup.</title>
        <authorList>
            <person name="Thorat V."/>
            <person name="Kirdat K."/>
            <person name="Tiwarekar B."/>
            <person name="Yadav A."/>
        </authorList>
    </citation>
    <scope>NUCLEOTIDE SEQUENCE [LARGE SCALE GENOMIC DNA]</scope>
    <source>
        <strain evidence="2 3">UniB3</strain>
    </source>
</reference>
<sequence length="367" mass="41493">MKLVIVGAGPSGIGLGILLKKLNFHDFIILEKEDIGASFLKWPKEMKLITPSFTGHGFGMLDLNALAPETSPAYTFGKEHLTGIEYAKYLQLLVSHYKLPVRKAYVKKVEKSDGLFQIYTEEQEIESTYLVWATGEYTTPDLSPFEGSELCLHNSYVRSWVDLQGEEFTVIGGYESGIDAAYHLTQNNKNVTVISNSSPWKSPKADPSISLSPFTKERLEIADDTDRLEILEDVEVLKVSIVDGDYVLYLSDGTTHVSKTRPILATGFIPGVKQIHELFEWDNSKIVKLTLKDESTITPGLFLIGPNVKHQNVIFCYIYKFRQRFAVVAKEILNRSNITYPNEVFDIYRENNMYLDDLSCCEVNCEC</sequence>
<dbReference type="InterPro" id="IPR050982">
    <property type="entry name" value="Auxin_biosynth/cation_transpt"/>
</dbReference>
<evidence type="ECO:0000313" key="3">
    <source>
        <dbReference type="Proteomes" id="UP000588491"/>
    </source>
</evidence>
<dbReference type="SUPFAM" id="SSF51905">
    <property type="entry name" value="FAD/NAD(P)-binding domain"/>
    <property type="match status" value="2"/>
</dbReference>
<dbReference type="PRINTS" id="PR00469">
    <property type="entry name" value="PNDRDTASEII"/>
</dbReference>
<name>A0A7Y0K990_9BACI</name>
<organism evidence="2 3">
    <name type="scientific">Niallia alba</name>
    <dbReference type="NCBI Taxonomy" id="2729105"/>
    <lineage>
        <taxon>Bacteria</taxon>
        <taxon>Bacillati</taxon>
        <taxon>Bacillota</taxon>
        <taxon>Bacilli</taxon>
        <taxon>Bacillales</taxon>
        <taxon>Bacillaceae</taxon>
        <taxon>Niallia</taxon>
    </lineage>
</organism>
<dbReference type="EMBL" id="JABBPK010000001">
    <property type="protein sequence ID" value="NMO78041.1"/>
    <property type="molecule type" value="Genomic_DNA"/>
</dbReference>
<dbReference type="GO" id="GO:0050660">
    <property type="term" value="F:flavin adenine dinucleotide binding"/>
    <property type="evidence" value="ECO:0007669"/>
    <property type="project" value="TreeGrafter"/>
</dbReference>
<evidence type="ECO:0000313" key="2">
    <source>
        <dbReference type="EMBL" id="NMO78041.1"/>
    </source>
</evidence>
<evidence type="ECO:0000256" key="1">
    <source>
        <dbReference type="ARBA" id="ARBA00023002"/>
    </source>
</evidence>
<dbReference type="AlphaFoldDB" id="A0A7Y0K990"/>
<dbReference type="Gene3D" id="3.50.50.60">
    <property type="entry name" value="FAD/NAD(P)-binding domain"/>
    <property type="match status" value="2"/>
</dbReference>
<proteinExistence type="predicted"/>
<dbReference type="PANTHER" id="PTHR43539:SF89">
    <property type="entry name" value="NAD(P)-BINDING DOMAIN-CONTAINING PROTEIN"/>
    <property type="match status" value="1"/>
</dbReference>
<dbReference type="InterPro" id="IPR036188">
    <property type="entry name" value="FAD/NAD-bd_sf"/>
</dbReference>
<protein>
    <submittedName>
        <fullName evidence="2">NAD(P)-binding domain-containing protein</fullName>
    </submittedName>
</protein>
<keyword evidence="1" id="KW-0560">Oxidoreductase</keyword>
<dbReference type="RefSeq" id="WP_169188684.1">
    <property type="nucleotide sequence ID" value="NZ_JABBPK010000001.1"/>
</dbReference>